<dbReference type="AlphaFoldDB" id="A0A2A9HBI7"/>
<accession>A0A2A9HBI7</accession>
<evidence type="ECO:0000259" key="4">
    <source>
        <dbReference type="PROSITE" id="PS50995"/>
    </source>
</evidence>
<organism evidence="5 6">
    <name type="scientific">Tepidiforma thermophila (strain KCTC 52669 / CGMCC 1.13589 / G233)</name>
    <dbReference type="NCBI Taxonomy" id="2761530"/>
    <lineage>
        <taxon>Bacteria</taxon>
        <taxon>Bacillati</taxon>
        <taxon>Chloroflexota</taxon>
        <taxon>Tepidiformia</taxon>
        <taxon>Tepidiformales</taxon>
        <taxon>Tepidiformaceae</taxon>
        <taxon>Tepidiforma</taxon>
    </lineage>
</organism>
<dbReference type="InterPro" id="IPR039422">
    <property type="entry name" value="MarR/SlyA-like"/>
</dbReference>
<comment type="caution">
    <text evidence="5">The sequence shown here is derived from an EMBL/GenBank/DDBJ whole genome shotgun (WGS) entry which is preliminary data.</text>
</comment>
<keyword evidence="3" id="KW-0804">Transcription</keyword>
<dbReference type="Proteomes" id="UP000223071">
    <property type="component" value="Unassembled WGS sequence"/>
</dbReference>
<dbReference type="GO" id="GO:0006950">
    <property type="term" value="P:response to stress"/>
    <property type="evidence" value="ECO:0007669"/>
    <property type="project" value="TreeGrafter"/>
</dbReference>
<dbReference type="Pfam" id="PF12802">
    <property type="entry name" value="MarR_2"/>
    <property type="match status" value="1"/>
</dbReference>
<evidence type="ECO:0000313" key="6">
    <source>
        <dbReference type="Proteomes" id="UP000223071"/>
    </source>
</evidence>
<dbReference type="GO" id="GO:0003700">
    <property type="term" value="F:DNA-binding transcription factor activity"/>
    <property type="evidence" value="ECO:0007669"/>
    <property type="project" value="InterPro"/>
</dbReference>
<sequence>MDPRQRAAGIAMALLRLARAAEAEAREQGQAEGLTPAQAAVLRFAAKTRPDMATPGQLARLLGVRPPTAVGIVNPLVERGLIERRPHPFDGRQSVLALTAAGWEAWGRLERWQAGLEETLAALPPAELAAFEAVLAKVVAAEVRAGRLVVSAPCAGCVHFRPGAHPGSDRPHHCALIDRALGAAEAAMECPEHTPAAG</sequence>
<protein>
    <submittedName>
        <fullName evidence="5">DNA-binding MarR family transcriptional regulator</fullName>
    </submittedName>
</protein>
<dbReference type="Gene3D" id="1.10.10.10">
    <property type="entry name" value="Winged helix-like DNA-binding domain superfamily/Winged helix DNA-binding domain"/>
    <property type="match status" value="1"/>
</dbReference>
<dbReference type="PROSITE" id="PS01117">
    <property type="entry name" value="HTH_MARR_1"/>
    <property type="match status" value="1"/>
</dbReference>
<dbReference type="PRINTS" id="PR00598">
    <property type="entry name" value="HTHMARR"/>
</dbReference>
<dbReference type="PANTHER" id="PTHR33164">
    <property type="entry name" value="TRANSCRIPTIONAL REGULATOR, MARR FAMILY"/>
    <property type="match status" value="1"/>
</dbReference>
<dbReference type="GO" id="GO:0003677">
    <property type="term" value="F:DNA binding"/>
    <property type="evidence" value="ECO:0007669"/>
    <property type="project" value="UniProtKB-KW"/>
</dbReference>
<feature type="domain" description="HTH marR-type" evidence="4">
    <location>
        <begin position="7"/>
        <end position="140"/>
    </location>
</feature>
<dbReference type="EMBL" id="PDJQ01000001">
    <property type="protein sequence ID" value="PFG73324.1"/>
    <property type="molecule type" value="Genomic_DNA"/>
</dbReference>
<evidence type="ECO:0000256" key="3">
    <source>
        <dbReference type="ARBA" id="ARBA00023163"/>
    </source>
</evidence>
<dbReference type="InterPro" id="IPR036390">
    <property type="entry name" value="WH_DNA-bd_sf"/>
</dbReference>
<evidence type="ECO:0000256" key="1">
    <source>
        <dbReference type="ARBA" id="ARBA00023015"/>
    </source>
</evidence>
<proteinExistence type="predicted"/>
<dbReference type="PANTHER" id="PTHR33164:SF103">
    <property type="entry name" value="REGULATORY PROTEIN MARR"/>
    <property type="match status" value="1"/>
</dbReference>
<keyword evidence="6" id="KW-1185">Reference proteome</keyword>
<dbReference type="SMART" id="SM00347">
    <property type="entry name" value="HTH_MARR"/>
    <property type="match status" value="1"/>
</dbReference>
<gene>
    <name evidence="5" type="ORF">A9A59_0519</name>
</gene>
<reference evidence="5 6" key="1">
    <citation type="submission" date="2017-09" db="EMBL/GenBank/DDBJ databases">
        <title>Sequencing the genomes of two abundant thermophiles in Great Basin hot springs: Thermocrinis jamiesonii and novel Chloroflexi Thermoflexus hugenholtzii.</title>
        <authorList>
            <person name="Hedlund B."/>
        </authorList>
    </citation>
    <scope>NUCLEOTIDE SEQUENCE [LARGE SCALE GENOMIC DNA]</scope>
    <source>
        <strain evidence="5 6">G233</strain>
    </source>
</reference>
<dbReference type="RefSeq" id="WP_098502787.1">
    <property type="nucleotide sequence ID" value="NZ_PDJQ01000001.1"/>
</dbReference>
<dbReference type="InterPro" id="IPR000835">
    <property type="entry name" value="HTH_MarR-typ"/>
</dbReference>
<keyword evidence="2 5" id="KW-0238">DNA-binding</keyword>
<evidence type="ECO:0000313" key="5">
    <source>
        <dbReference type="EMBL" id="PFG73324.1"/>
    </source>
</evidence>
<name>A0A2A9HBI7_TEPT2</name>
<evidence type="ECO:0000256" key="2">
    <source>
        <dbReference type="ARBA" id="ARBA00023125"/>
    </source>
</evidence>
<keyword evidence="1" id="KW-0805">Transcription regulation</keyword>
<dbReference type="SUPFAM" id="SSF46785">
    <property type="entry name" value="Winged helix' DNA-binding domain"/>
    <property type="match status" value="1"/>
</dbReference>
<dbReference type="InterPro" id="IPR023187">
    <property type="entry name" value="Tscrpt_reg_MarR-type_CS"/>
</dbReference>
<dbReference type="InterPro" id="IPR036388">
    <property type="entry name" value="WH-like_DNA-bd_sf"/>
</dbReference>
<dbReference type="PROSITE" id="PS50995">
    <property type="entry name" value="HTH_MARR_2"/>
    <property type="match status" value="1"/>
</dbReference>